<reference evidence="2 3" key="1">
    <citation type="submission" date="2015-09" db="EMBL/GenBank/DDBJ databases">
        <title>Genome announcement of multiple Pseudomonas syringae strains.</title>
        <authorList>
            <person name="Thakur S."/>
            <person name="Wang P.W."/>
            <person name="Gong Y."/>
            <person name="Weir B.S."/>
            <person name="Guttman D.S."/>
        </authorList>
    </citation>
    <scope>NUCLEOTIDE SEQUENCE [LARGE SCALE GENOMIC DNA]</scope>
    <source>
        <strain evidence="2 3">ICMP16929</strain>
    </source>
</reference>
<dbReference type="InterPro" id="IPR025863">
    <property type="entry name" value="Choline_sulf_C_dom"/>
</dbReference>
<proteinExistence type="predicted"/>
<dbReference type="RefSeq" id="WP_144434738.1">
    <property type="nucleotide sequence ID" value="NZ_LJRI01000957.1"/>
</dbReference>
<evidence type="ECO:0000313" key="3">
    <source>
        <dbReference type="Proteomes" id="UP000050384"/>
    </source>
</evidence>
<dbReference type="Pfam" id="PF12411">
    <property type="entry name" value="Choline_sulf_C"/>
    <property type="match status" value="1"/>
</dbReference>
<comment type="caution">
    <text evidence="2">The sequence shown here is derived from an EMBL/GenBank/DDBJ whole genome shotgun (WGS) entry which is preliminary data.</text>
</comment>
<protein>
    <recommendedName>
        <fullName evidence="1">Choline sulfatase enzyme C-terminal domain-containing protein</fullName>
    </recommendedName>
</protein>
<feature type="domain" description="Choline sulfatase enzyme C-terminal" evidence="1">
    <location>
        <begin position="1"/>
        <end position="41"/>
    </location>
</feature>
<evidence type="ECO:0000313" key="2">
    <source>
        <dbReference type="EMBL" id="KPY82184.1"/>
    </source>
</evidence>
<feature type="non-terminal residue" evidence="2">
    <location>
        <position position="1"/>
    </location>
</feature>
<dbReference type="EMBL" id="LJRI01000957">
    <property type="protein sequence ID" value="KPY82184.1"/>
    <property type="molecule type" value="Genomic_DNA"/>
</dbReference>
<accession>A0A0N8T297</accession>
<gene>
    <name evidence="2" type="ORF">ALO94_01501</name>
</gene>
<dbReference type="AlphaFoldDB" id="A0A0N8T297"/>
<dbReference type="Proteomes" id="UP000050384">
    <property type="component" value="Unassembled WGS sequence"/>
</dbReference>
<name>A0A0N8T297_PSESX</name>
<evidence type="ECO:0000259" key="1">
    <source>
        <dbReference type="Pfam" id="PF12411"/>
    </source>
</evidence>
<organism evidence="2 3">
    <name type="scientific">Pseudomonas syringae pv. spinaceae</name>
    <dbReference type="NCBI Taxonomy" id="264459"/>
    <lineage>
        <taxon>Bacteria</taxon>
        <taxon>Pseudomonadati</taxon>
        <taxon>Pseudomonadota</taxon>
        <taxon>Gammaproteobacteria</taxon>
        <taxon>Pseudomonadales</taxon>
        <taxon>Pseudomonadaceae</taxon>
        <taxon>Pseudomonas</taxon>
        <taxon>Pseudomonas syringae</taxon>
    </lineage>
</organism>
<dbReference type="PATRIC" id="fig|264459.3.peg.2759"/>
<sequence>VAKSLATGKLKSWDHQPLVDASQQYMRNHIDLDDLERKARYPQP</sequence>